<feature type="modified residue" description="N6-(pyridoxal phosphate)lysine" evidence="5">
    <location>
        <position position="199"/>
    </location>
</feature>
<reference evidence="7 8" key="1">
    <citation type="submission" date="2007-01" db="EMBL/GenBank/DDBJ databases">
        <authorList>
            <person name="Haygood M."/>
            <person name="Podell S."/>
            <person name="Anderson C."/>
            <person name="Hopkinson B."/>
            <person name="Roe K."/>
            <person name="Barbeau K."/>
            <person name="Gaasterland T."/>
            <person name="Ferriera S."/>
            <person name="Johnson J."/>
            <person name="Kravitz S."/>
            <person name="Beeson K."/>
            <person name="Sutton G."/>
            <person name="Rogers Y.-H."/>
            <person name="Friedman R."/>
            <person name="Frazier M."/>
            <person name="Venter J.C."/>
        </authorList>
    </citation>
    <scope>NUCLEOTIDE SEQUENCE [LARGE SCALE GENOMIC DNA]</scope>
    <source>
        <strain evidence="7 8">ATCC 23134</strain>
    </source>
</reference>
<evidence type="ECO:0000256" key="3">
    <source>
        <dbReference type="ARBA" id="ARBA00022898"/>
    </source>
</evidence>
<dbReference type="OrthoDB" id="9774495at2"/>
<dbReference type="RefSeq" id="WP_002700966.1">
    <property type="nucleotide sequence ID" value="NZ_AAWS01000034.1"/>
</dbReference>
<accession>A1ZT43</accession>
<dbReference type="Gene3D" id="3.90.1150.10">
    <property type="entry name" value="Aspartate Aminotransferase, domain 1"/>
    <property type="match status" value="1"/>
</dbReference>
<dbReference type="CDD" id="cd06502">
    <property type="entry name" value="TA_like"/>
    <property type="match status" value="1"/>
</dbReference>
<dbReference type="PANTHER" id="PTHR48097:SF9">
    <property type="entry name" value="L-THREONINE ALDOLASE"/>
    <property type="match status" value="1"/>
</dbReference>
<dbReference type="eggNOG" id="COG2008">
    <property type="taxonomic scope" value="Bacteria"/>
</dbReference>
<dbReference type="AlphaFoldDB" id="A1ZT43"/>
<dbReference type="Pfam" id="PF01212">
    <property type="entry name" value="Beta_elim_lyase"/>
    <property type="match status" value="1"/>
</dbReference>
<dbReference type="InterPro" id="IPR001597">
    <property type="entry name" value="ArAA_b-elim_lyase/Thr_aldolase"/>
</dbReference>
<sequence length="337" mass="37194">MIDLRSDTITKPTPPMLEAMWGATVGDDVYDEDMTVNQLQQKAADMFGMEAALFCPSGTMTNQIAMRVLTQPQDEIICYNGAHIYKYEGGGLAYNSQVSTRLIHSQNGILHPADVSNNVNDDNIHYPTTSVVALENSVNRAGGTCYTLDQIKAVTTAARQHQLKTHLDGARVFNALVSTGDKAQDYGQYFDTISICLSKGLGCPVGSLVLSSHELIKKAKRSRKVLGGAMRQVGYMAAAGIYALDNHVARLSNDHQRAQTIAQHLTTKSYVLNLIPVQTNIVLFDLPNHDTVERLLAHLKNHGILAGMMDKLTMRFVTHLDFDDDQLEQFLKVLDLF</sequence>
<evidence type="ECO:0000256" key="4">
    <source>
        <dbReference type="ARBA" id="ARBA00023239"/>
    </source>
</evidence>
<evidence type="ECO:0000256" key="1">
    <source>
        <dbReference type="ARBA" id="ARBA00001933"/>
    </source>
</evidence>
<dbReference type="SUPFAM" id="SSF53383">
    <property type="entry name" value="PLP-dependent transferases"/>
    <property type="match status" value="1"/>
</dbReference>
<dbReference type="FunFam" id="3.40.640.10:FF:000030">
    <property type="entry name" value="Low-specificity L-threonine aldolase"/>
    <property type="match status" value="1"/>
</dbReference>
<protein>
    <submittedName>
        <fullName evidence="7">L-allo-threonine aldolase</fullName>
        <ecNumber evidence="7">4.1.2.-</ecNumber>
    </submittedName>
</protein>
<organism evidence="7 8">
    <name type="scientific">Microscilla marina ATCC 23134</name>
    <dbReference type="NCBI Taxonomy" id="313606"/>
    <lineage>
        <taxon>Bacteria</taxon>
        <taxon>Pseudomonadati</taxon>
        <taxon>Bacteroidota</taxon>
        <taxon>Cytophagia</taxon>
        <taxon>Cytophagales</taxon>
        <taxon>Microscillaceae</taxon>
        <taxon>Microscilla</taxon>
    </lineage>
</organism>
<dbReference type="PIRSF" id="PIRSF017617">
    <property type="entry name" value="Thr_aldolase"/>
    <property type="match status" value="1"/>
</dbReference>
<dbReference type="GO" id="GO:0006545">
    <property type="term" value="P:glycine biosynthetic process"/>
    <property type="evidence" value="ECO:0007669"/>
    <property type="project" value="TreeGrafter"/>
</dbReference>
<dbReference type="InterPro" id="IPR015421">
    <property type="entry name" value="PyrdxlP-dep_Trfase_major"/>
</dbReference>
<evidence type="ECO:0000256" key="5">
    <source>
        <dbReference type="PIRSR" id="PIRSR017617-1"/>
    </source>
</evidence>
<evidence type="ECO:0000259" key="6">
    <source>
        <dbReference type="Pfam" id="PF01212"/>
    </source>
</evidence>
<evidence type="ECO:0000313" key="7">
    <source>
        <dbReference type="EMBL" id="EAY26433.1"/>
    </source>
</evidence>
<dbReference type="PANTHER" id="PTHR48097">
    <property type="entry name" value="L-THREONINE ALDOLASE-RELATED"/>
    <property type="match status" value="1"/>
</dbReference>
<dbReference type="GO" id="GO:0006567">
    <property type="term" value="P:L-threonine catabolic process"/>
    <property type="evidence" value="ECO:0007669"/>
    <property type="project" value="TreeGrafter"/>
</dbReference>
<evidence type="ECO:0000313" key="8">
    <source>
        <dbReference type="Proteomes" id="UP000004095"/>
    </source>
</evidence>
<dbReference type="GO" id="GO:0005829">
    <property type="term" value="C:cytosol"/>
    <property type="evidence" value="ECO:0007669"/>
    <property type="project" value="TreeGrafter"/>
</dbReference>
<gene>
    <name evidence="7" type="ORF">M23134_07028</name>
</gene>
<evidence type="ECO:0000256" key="2">
    <source>
        <dbReference type="ARBA" id="ARBA00006966"/>
    </source>
</evidence>
<proteinExistence type="inferred from homology"/>
<keyword evidence="8" id="KW-1185">Reference proteome</keyword>
<name>A1ZT43_MICM2</name>
<dbReference type="NCBIfam" id="NF041359">
    <property type="entry name" value="GntG_guanitoxin"/>
    <property type="match status" value="1"/>
</dbReference>
<comment type="caution">
    <text evidence="7">The sequence shown here is derived from an EMBL/GenBank/DDBJ whole genome shotgun (WGS) entry which is preliminary data.</text>
</comment>
<dbReference type="InterPro" id="IPR015424">
    <property type="entry name" value="PyrdxlP-dep_Trfase"/>
</dbReference>
<dbReference type="Gene3D" id="3.40.640.10">
    <property type="entry name" value="Type I PLP-dependent aspartate aminotransferase-like (Major domain)"/>
    <property type="match status" value="1"/>
</dbReference>
<comment type="similarity">
    <text evidence="2">Belongs to the threonine aldolase family.</text>
</comment>
<keyword evidence="4 7" id="KW-0456">Lyase</keyword>
<dbReference type="InterPro" id="IPR023603">
    <property type="entry name" value="Low_specificity_L-TA-like"/>
</dbReference>
<feature type="domain" description="Aromatic amino acid beta-eliminating lyase/threonine aldolase" evidence="6">
    <location>
        <begin position="3"/>
        <end position="284"/>
    </location>
</feature>
<dbReference type="InterPro" id="IPR015422">
    <property type="entry name" value="PyrdxlP-dep_Trfase_small"/>
</dbReference>
<comment type="cofactor">
    <cofactor evidence="1">
        <name>pyridoxal 5'-phosphate</name>
        <dbReference type="ChEBI" id="CHEBI:597326"/>
    </cofactor>
</comment>
<dbReference type="GO" id="GO:0008732">
    <property type="term" value="F:L-allo-threonine aldolase activity"/>
    <property type="evidence" value="ECO:0007669"/>
    <property type="project" value="TreeGrafter"/>
</dbReference>
<dbReference type="EC" id="4.1.2.-" evidence="7"/>
<dbReference type="EMBL" id="AAWS01000034">
    <property type="protein sequence ID" value="EAY26433.1"/>
    <property type="molecule type" value="Genomic_DNA"/>
</dbReference>
<keyword evidence="3" id="KW-0663">Pyridoxal phosphate</keyword>
<dbReference type="Proteomes" id="UP000004095">
    <property type="component" value="Unassembled WGS sequence"/>
</dbReference>